<feature type="transmembrane region" description="Helical" evidence="8">
    <location>
        <begin position="149"/>
        <end position="166"/>
    </location>
</feature>
<dbReference type="SUPFAM" id="SSF58104">
    <property type="entry name" value="Methyl-accepting chemotaxis protein (MCP) signaling domain"/>
    <property type="match status" value="1"/>
</dbReference>
<feature type="transmembrane region" description="Helical" evidence="8">
    <location>
        <begin position="18"/>
        <end position="37"/>
    </location>
</feature>
<name>A0A2N8RIL8_STUST</name>
<evidence type="ECO:0000256" key="6">
    <source>
        <dbReference type="ARBA" id="ARBA00029447"/>
    </source>
</evidence>
<dbReference type="GO" id="GO:0006935">
    <property type="term" value="P:chemotaxis"/>
    <property type="evidence" value="ECO:0007669"/>
    <property type="project" value="UniProtKB-ARBA"/>
</dbReference>
<evidence type="ECO:0000313" key="10">
    <source>
        <dbReference type="EMBL" id="PNF60911.1"/>
    </source>
</evidence>
<evidence type="ECO:0000313" key="11">
    <source>
        <dbReference type="Proteomes" id="UP000236003"/>
    </source>
</evidence>
<feature type="transmembrane region" description="Helical" evidence="8">
    <location>
        <begin position="66"/>
        <end position="83"/>
    </location>
</feature>
<evidence type="ECO:0000256" key="8">
    <source>
        <dbReference type="SAM" id="Phobius"/>
    </source>
</evidence>
<dbReference type="InterPro" id="IPR004089">
    <property type="entry name" value="MCPsignal_dom"/>
</dbReference>
<feature type="domain" description="Methyl-accepting transducer" evidence="9">
    <location>
        <begin position="225"/>
        <end position="461"/>
    </location>
</feature>
<dbReference type="GO" id="GO:0007165">
    <property type="term" value="P:signal transduction"/>
    <property type="evidence" value="ECO:0007669"/>
    <property type="project" value="UniProtKB-KW"/>
</dbReference>
<dbReference type="Gene3D" id="1.10.287.950">
    <property type="entry name" value="Methyl-accepting chemotaxis protein"/>
    <property type="match status" value="1"/>
</dbReference>
<keyword evidence="4 8" id="KW-0472">Membrane</keyword>
<keyword evidence="5 7" id="KW-0807">Transducer</keyword>
<dbReference type="PROSITE" id="PS50111">
    <property type="entry name" value="CHEMOTAXIS_TRANSDUC_2"/>
    <property type="match status" value="1"/>
</dbReference>
<organism evidence="10 11">
    <name type="scientific">Stutzerimonas stutzeri</name>
    <name type="common">Pseudomonas stutzeri</name>
    <dbReference type="NCBI Taxonomy" id="316"/>
    <lineage>
        <taxon>Bacteria</taxon>
        <taxon>Pseudomonadati</taxon>
        <taxon>Pseudomonadota</taxon>
        <taxon>Gammaproteobacteria</taxon>
        <taxon>Pseudomonadales</taxon>
        <taxon>Pseudomonadaceae</taxon>
        <taxon>Stutzerimonas</taxon>
    </lineage>
</organism>
<dbReference type="Proteomes" id="UP000236003">
    <property type="component" value="Unassembled WGS sequence"/>
</dbReference>
<protein>
    <submittedName>
        <fullName evidence="10">Methyl-accepting chemotaxis protein</fullName>
    </submittedName>
</protein>
<dbReference type="SMART" id="SM00283">
    <property type="entry name" value="MA"/>
    <property type="match status" value="1"/>
</dbReference>
<accession>A0A2N8RIL8</accession>
<dbReference type="RefSeq" id="WP_102819728.1">
    <property type="nucleotide sequence ID" value="NZ_JAMOHR010000002.1"/>
</dbReference>
<gene>
    <name evidence="10" type="ORF">CXK99_03020</name>
</gene>
<dbReference type="GO" id="GO:0016020">
    <property type="term" value="C:membrane"/>
    <property type="evidence" value="ECO:0007669"/>
    <property type="project" value="UniProtKB-SubCell"/>
</dbReference>
<evidence type="ECO:0000256" key="4">
    <source>
        <dbReference type="ARBA" id="ARBA00023136"/>
    </source>
</evidence>
<comment type="similarity">
    <text evidence="6">Belongs to the methyl-accepting chemotaxis (MCP) protein family.</text>
</comment>
<evidence type="ECO:0000256" key="3">
    <source>
        <dbReference type="ARBA" id="ARBA00022989"/>
    </source>
</evidence>
<reference evidence="10 11" key="1">
    <citation type="submission" date="2018-01" db="EMBL/GenBank/DDBJ databases">
        <title>Denitrification phenotypes of diverse strains of Pseudomonas stutzeri.</title>
        <authorList>
            <person name="Milligan D.A."/>
            <person name="Bergaust L."/>
            <person name="Bakken L.R."/>
            <person name="Frostegard A."/>
        </authorList>
    </citation>
    <scope>NUCLEOTIDE SEQUENCE [LARGE SCALE GENOMIC DNA]</scope>
    <source>
        <strain evidence="10 11">CCUG 44592</strain>
    </source>
</reference>
<dbReference type="PANTHER" id="PTHR32089">
    <property type="entry name" value="METHYL-ACCEPTING CHEMOTAXIS PROTEIN MCPB"/>
    <property type="match status" value="1"/>
</dbReference>
<keyword evidence="3 8" id="KW-1133">Transmembrane helix</keyword>
<feature type="transmembrane region" description="Helical" evidence="8">
    <location>
        <begin position="43"/>
        <end position="61"/>
    </location>
</feature>
<feature type="transmembrane region" description="Helical" evidence="8">
    <location>
        <begin position="89"/>
        <end position="105"/>
    </location>
</feature>
<sequence length="498" mass="53484">MNTESVTLQAHYLKADRIMLGVIWFLVIYSFGVAAFYDTWAQALVIGGLTGIAVTALYLLIPGQRLLRCLIGAAFMVFSALHINQAHGMLEMHFGIFALLAFLVYYRDWLPIVVAALTIAVHHLSFFALQQQGTGVFLMPDGNWGEVFLHAFYVVLESAILIYLAIRAAAEAREGEALLGAAAAITAHPDRIDLSYRSKATGPITQRFNHLLDQLGELVGSVVRDTAGLGGTAANLSDATRQLRDGASRQLDETAYMVEAMQQMTVAIDDVAGHADRAAQAAQGASQKASQGRNAVSGVRSEISTLAEHIEGTDRVVQDLAAQSEQIDRVLEVIRTIAEQTNLLALNAAIEAARAGEQGRGFAVVADEVRNLAQKTAASTTEIQGIISRLQQGSRKATDAMQNSRDSVARCVSTSQDTTSLLDAIASEIEGISQMNEMIAAATHEQTAVSADMGRHLQSVQQIAERNAGDASQLDSDGRQLHELAGRLGNLSGRFTAR</sequence>
<feature type="transmembrane region" description="Helical" evidence="8">
    <location>
        <begin position="112"/>
        <end position="129"/>
    </location>
</feature>
<dbReference type="AlphaFoldDB" id="A0A2N8RIL8"/>
<dbReference type="CDD" id="cd11386">
    <property type="entry name" value="MCP_signal"/>
    <property type="match status" value="1"/>
</dbReference>
<proteinExistence type="inferred from homology"/>
<evidence type="ECO:0000256" key="1">
    <source>
        <dbReference type="ARBA" id="ARBA00004141"/>
    </source>
</evidence>
<comment type="caution">
    <text evidence="10">The sequence shown here is derived from an EMBL/GenBank/DDBJ whole genome shotgun (WGS) entry which is preliminary data.</text>
</comment>
<dbReference type="PANTHER" id="PTHR32089:SF112">
    <property type="entry name" value="LYSOZYME-LIKE PROTEIN-RELATED"/>
    <property type="match status" value="1"/>
</dbReference>
<dbReference type="Pfam" id="PF00015">
    <property type="entry name" value="MCPsignal"/>
    <property type="match status" value="1"/>
</dbReference>
<comment type="subcellular location">
    <subcellularLocation>
        <location evidence="1">Membrane</location>
        <topology evidence="1">Multi-pass membrane protein</topology>
    </subcellularLocation>
</comment>
<keyword evidence="2 8" id="KW-0812">Transmembrane</keyword>
<dbReference type="EMBL" id="POUM01000002">
    <property type="protein sequence ID" value="PNF60911.1"/>
    <property type="molecule type" value="Genomic_DNA"/>
</dbReference>
<evidence type="ECO:0000256" key="7">
    <source>
        <dbReference type="PROSITE-ProRule" id="PRU00284"/>
    </source>
</evidence>
<dbReference type="FunFam" id="1.10.287.950:FF:000001">
    <property type="entry name" value="Methyl-accepting chemotaxis sensory transducer"/>
    <property type="match status" value="1"/>
</dbReference>
<evidence type="ECO:0000256" key="2">
    <source>
        <dbReference type="ARBA" id="ARBA00022692"/>
    </source>
</evidence>
<evidence type="ECO:0000259" key="9">
    <source>
        <dbReference type="PROSITE" id="PS50111"/>
    </source>
</evidence>
<evidence type="ECO:0000256" key="5">
    <source>
        <dbReference type="ARBA" id="ARBA00023224"/>
    </source>
</evidence>